<keyword evidence="3" id="KW-0547">Nucleotide-binding</keyword>
<organism evidence="6 7">
    <name type="scientific">Luteimicrobium album</name>
    <dbReference type="NCBI Taxonomy" id="1054550"/>
    <lineage>
        <taxon>Bacteria</taxon>
        <taxon>Bacillati</taxon>
        <taxon>Actinomycetota</taxon>
        <taxon>Actinomycetes</taxon>
        <taxon>Micrococcales</taxon>
        <taxon>Luteimicrobium</taxon>
    </lineage>
</organism>
<dbReference type="PANTHER" id="PTHR40392">
    <property type="entry name" value="2-PHOSPHO-L-LACTATE GUANYLYLTRANSFERASE"/>
    <property type="match status" value="1"/>
</dbReference>
<evidence type="ECO:0000256" key="2">
    <source>
        <dbReference type="ARBA" id="ARBA00022695"/>
    </source>
</evidence>
<dbReference type="InterPro" id="IPR002835">
    <property type="entry name" value="CofC"/>
</dbReference>
<evidence type="ECO:0000256" key="3">
    <source>
        <dbReference type="ARBA" id="ARBA00022741"/>
    </source>
</evidence>
<reference evidence="7" key="1">
    <citation type="journal article" date="2019" name="Int. J. Syst. Evol. Microbiol.">
        <title>The Global Catalogue of Microorganisms (GCM) 10K type strain sequencing project: providing services to taxonomists for standard genome sequencing and annotation.</title>
        <authorList>
            <consortium name="The Broad Institute Genomics Platform"/>
            <consortium name="The Broad Institute Genome Sequencing Center for Infectious Disease"/>
            <person name="Wu L."/>
            <person name="Ma J."/>
        </authorList>
    </citation>
    <scope>NUCLEOTIDE SEQUENCE [LARGE SCALE GENOMIC DNA]</scope>
    <source>
        <strain evidence="7">NBRC 106348</strain>
    </source>
</reference>
<name>A0ABQ6I963_9MICO</name>
<dbReference type="Gene3D" id="3.90.550.10">
    <property type="entry name" value="Spore Coat Polysaccharide Biosynthesis Protein SpsA, Chain A"/>
    <property type="match status" value="1"/>
</dbReference>
<keyword evidence="1" id="KW-0808">Transferase</keyword>
<protein>
    <recommendedName>
        <fullName evidence="8">2-phospho-L-lactate guanylyltransferase</fullName>
    </recommendedName>
</protein>
<dbReference type="EMBL" id="BSUK01000001">
    <property type="protein sequence ID" value="GMA26534.1"/>
    <property type="molecule type" value="Genomic_DNA"/>
</dbReference>
<accession>A0ABQ6I963</accession>
<dbReference type="RefSeq" id="WP_284294783.1">
    <property type="nucleotide sequence ID" value="NZ_BSUK01000001.1"/>
</dbReference>
<sequence>MHVDDPGLGLRAAVQTGIDAAPDGPCAVLLGDVPALRPADLEAALADATEHERALVPDADGTGTTLLTGRTPGSLRPRFGPGSAEAHAAEGHVRLGAEPSLRRDVDTAADLDDAAALGVGPRTAAFLVATAERAS</sequence>
<feature type="compositionally biased region" description="Low complexity" evidence="5">
    <location>
        <begin position="61"/>
        <end position="75"/>
    </location>
</feature>
<gene>
    <name evidence="6" type="ORF">GCM10025864_42930</name>
</gene>
<dbReference type="PANTHER" id="PTHR40392:SF1">
    <property type="entry name" value="2-PHOSPHO-L-LACTATE GUANYLYLTRANSFERASE"/>
    <property type="match status" value="1"/>
</dbReference>
<keyword evidence="7" id="KW-1185">Reference proteome</keyword>
<dbReference type="SUPFAM" id="SSF53448">
    <property type="entry name" value="Nucleotide-diphospho-sugar transferases"/>
    <property type="match status" value="1"/>
</dbReference>
<keyword evidence="4" id="KW-0342">GTP-binding</keyword>
<evidence type="ECO:0000256" key="1">
    <source>
        <dbReference type="ARBA" id="ARBA00022679"/>
    </source>
</evidence>
<evidence type="ECO:0000256" key="4">
    <source>
        <dbReference type="ARBA" id="ARBA00023134"/>
    </source>
</evidence>
<proteinExistence type="predicted"/>
<dbReference type="Proteomes" id="UP001157091">
    <property type="component" value="Unassembled WGS sequence"/>
</dbReference>
<comment type="caution">
    <text evidence="6">The sequence shown here is derived from an EMBL/GenBank/DDBJ whole genome shotgun (WGS) entry which is preliminary data.</text>
</comment>
<feature type="region of interest" description="Disordered" evidence="5">
    <location>
        <begin position="58"/>
        <end position="98"/>
    </location>
</feature>
<evidence type="ECO:0008006" key="8">
    <source>
        <dbReference type="Google" id="ProtNLM"/>
    </source>
</evidence>
<dbReference type="InterPro" id="IPR029044">
    <property type="entry name" value="Nucleotide-diphossugar_trans"/>
</dbReference>
<evidence type="ECO:0000313" key="6">
    <source>
        <dbReference type="EMBL" id="GMA26534.1"/>
    </source>
</evidence>
<keyword evidence="2" id="KW-0548">Nucleotidyltransferase</keyword>
<evidence type="ECO:0000313" key="7">
    <source>
        <dbReference type="Proteomes" id="UP001157091"/>
    </source>
</evidence>
<feature type="compositionally biased region" description="Basic and acidic residues" evidence="5">
    <location>
        <begin position="87"/>
        <end position="98"/>
    </location>
</feature>
<evidence type="ECO:0000256" key="5">
    <source>
        <dbReference type="SAM" id="MobiDB-lite"/>
    </source>
</evidence>